<dbReference type="SUPFAM" id="SSF63829">
    <property type="entry name" value="Calcium-dependent phosphotriesterase"/>
    <property type="match status" value="1"/>
</dbReference>
<dbReference type="EMBL" id="SRLB01000008">
    <property type="protein sequence ID" value="TGD99317.1"/>
    <property type="molecule type" value="Genomic_DNA"/>
</dbReference>
<evidence type="ECO:0000313" key="2">
    <source>
        <dbReference type="EMBL" id="TGD99317.1"/>
    </source>
</evidence>
<evidence type="ECO:0000256" key="1">
    <source>
        <dbReference type="SAM" id="MobiDB-lite"/>
    </source>
</evidence>
<dbReference type="InterPro" id="IPR006311">
    <property type="entry name" value="TAT_signal"/>
</dbReference>
<dbReference type="OrthoDB" id="9801383at2"/>
<dbReference type="PANTHER" id="PTHR35399">
    <property type="entry name" value="SLR8030 PROTEIN"/>
    <property type="match status" value="1"/>
</dbReference>
<feature type="region of interest" description="Disordered" evidence="1">
    <location>
        <begin position="608"/>
        <end position="635"/>
    </location>
</feature>
<keyword evidence="3" id="KW-1185">Reference proteome</keyword>
<feature type="compositionally biased region" description="Polar residues" evidence="1">
    <location>
        <begin position="1"/>
        <end position="12"/>
    </location>
</feature>
<dbReference type="PROSITE" id="PS51318">
    <property type="entry name" value="TAT"/>
    <property type="match status" value="1"/>
</dbReference>
<sequence>MTQPSLNRSQQAEAAEDAGSNPSPNPTLGEVVARRFDRREILRGGLAVAAISATLAPRAVAAAGAPETFPFRELPAGADERHHVAEGHDAEVLIRWGDPVLPGAPPFDPHRQSAAAQAQQFGYNNDFLGFFPLPGAADPAGHGLLVVNHEYTNEELMFPGLGRQDGKAAFAGMSRDLVDIEMAAHGGSVIEIRREDGRWRVVPDSRYARRITATTPMRFSGPAAGSPRLRTGADPEGRTVLGMINNCAGGVTPWGTWLTCEENINYYFQGRLPEGSAEARNHKRLGVPANLYGWGRFHERFDLAKEPNEPNRFGWVVEIDPFDPGSVPVKRTAMGRFKHEGAAGLVAGDGRYVVFQGDDERFDYVYRFVTRDPVNMADRSANRDILDHGTLSVARFDADGRGTWLPIVFGQGPLTPENGFRDQADVLVETRRAADLLGATKMDRPEDVEANPKTGKVYVMLTNNVRRKADQVDAANPRPDNRFGHIVELSPEGGDFAAAGFTWEVLVRCGDPSIAAVGATFSSATTKDGWFGMPDNCAVDGQGRLWVATDGNSPSKTGRTDGIWGMETDGTRRGTAKHFFQVPLGAEMCGPYFTPDDTTFFVAVQHPGEADEEDPNATPATFENPATRWPDFDPALPPRPAVLAITKRGGGTVGT</sequence>
<dbReference type="InterPro" id="IPR008557">
    <property type="entry name" value="PhoX"/>
</dbReference>
<proteinExistence type="predicted"/>
<comment type="caution">
    <text evidence="2">The sequence shown here is derived from an EMBL/GenBank/DDBJ whole genome shotgun (WGS) entry which is preliminary data.</text>
</comment>
<dbReference type="AlphaFoldDB" id="A0A4Z0NT48"/>
<reference evidence="2 3" key="1">
    <citation type="submission" date="2019-04" db="EMBL/GenBank/DDBJ databases">
        <authorList>
            <person name="Feng G."/>
            <person name="Zhu H."/>
        </authorList>
    </citation>
    <scope>NUCLEOTIDE SEQUENCE [LARGE SCALE GENOMIC DNA]</scope>
    <source>
        <strain evidence="2 3">6HR-1</strain>
    </source>
</reference>
<organism evidence="2 3">
    <name type="scientific">Methylobacterium nonmethylotrophicum</name>
    <dbReference type="NCBI Taxonomy" id="1141884"/>
    <lineage>
        <taxon>Bacteria</taxon>
        <taxon>Pseudomonadati</taxon>
        <taxon>Pseudomonadota</taxon>
        <taxon>Alphaproteobacteria</taxon>
        <taxon>Hyphomicrobiales</taxon>
        <taxon>Methylobacteriaceae</taxon>
        <taxon>Methylobacterium</taxon>
    </lineage>
</organism>
<gene>
    <name evidence="2" type="ORF">EU555_12380</name>
</gene>
<accession>A0A4Z0NT48</accession>
<feature type="region of interest" description="Disordered" evidence="1">
    <location>
        <begin position="1"/>
        <end position="29"/>
    </location>
</feature>
<protein>
    <submittedName>
        <fullName evidence="2">PhoX family phosphatase</fullName>
    </submittedName>
</protein>
<dbReference type="Proteomes" id="UP000297535">
    <property type="component" value="Unassembled WGS sequence"/>
</dbReference>
<dbReference type="RefSeq" id="WP_135414950.1">
    <property type="nucleotide sequence ID" value="NZ_SRLB01000008.1"/>
</dbReference>
<dbReference type="PANTHER" id="PTHR35399:SF2">
    <property type="entry name" value="DUF839 DOMAIN-CONTAINING PROTEIN"/>
    <property type="match status" value="1"/>
</dbReference>
<dbReference type="Pfam" id="PF05787">
    <property type="entry name" value="PhoX"/>
    <property type="match status" value="1"/>
</dbReference>
<evidence type="ECO:0000313" key="3">
    <source>
        <dbReference type="Proteomes" id="UP000297535"/>
    </source>
</evidence>
<feature type="region of interest" description="Disordered" evidence="1">
    <location>
        <begin position="549"/>
        <end position="569"/>
    </location>
</feature>
<name>A0A4Z0NT48_9HYPH</name>